<reference evidence="3 4" key="1">
    <citation type="submission" date="2018-06" db="EMBL/GenBank/DDBJ databases">
        <authorList>
            <consortium name="IHU Genomes"/>
        </authorList>
    </citation>
    <scope>NUCLEOTIDE SEQUENCE [LARGE SCALE GENOMIC DNA]</scope>
    <source>
        <strain evidence="3 4">NEC25</strain>
    </source>
</reference>
<dbReference type="RefSeq" id="WP_148097338.1">
    <property type="nucleotide sequence ID" value="NZ_CAKJVE010000004.1"/>
</dbReference>
<sequence length="47" mass="5453">MYNIRRVIGVNILEEYPEYFDAAVLSAPMLEINTGSVENILDFYKKI</sequence>
<dbReference type="EMBL" id="CAKJVE010000004">
    <property type="protein sequence ID" value="CAG9704603.1"/>
    <property type="molecule type" value="Genomic_DNA"/>
</dbReference>
<accession>A0A650MKK2</accession>
<evidence type="ECO:0000313" key="4">
    <source>
        <dbReference type="Proteomes" id="UP000431451"/>
    </source>
</evidence>
<evidence type="ECO:0000313" key="1">
    <source>
        <dbReference type="EMBL" id="CAG9704603.1"/>
    </source>
</evidence>
<dbReference type="EMBL" id="UWJD01000002">
    <property type="protein sequence ID" value="VCT85881.1"/>
    <property type="molecule type" value="Genomic_DNA"/>
</dbReference>
<dbReference type="Proteomes" id="UP001189143">
    <property type="component" value="Unassembled WGS sequence"/>
</dbReference>
<proteinExistence type="predicted"/>
<evidence type="ECO:0000313" key="2">
    <source>
        <dbReference type="EMBL" id="CAI3619275.1"/>
    </source>
</evidence>
<dbReference type="GeneID" id="68878988"/>
<dbReference type="Proteomes" id="UP000431451">
    <property type="component" value="Unassembled WGS sequence"/>
</dbReference>
<name>A0A650MKK2_9CLOT</name>
<reference evidence="1" key="2">
    <citation type="submission" date="2021-10" db="EMBL/GenBank/DDBJ databases">
        <authorList>
            <person name="Mesa V."/>
        </authorList>
    </citation>
    <scope>NUCLEOTIDE SEQUENCE</scope>
    <source>
        <strain evidence="1">CC3_PB</strain>
    </source>
</reference>
<dbReference type="Proteomes" id="UP000789738">
    <property type="component" value="Unassembled WGS sequence"/>
</dbReference>
<evidence type="ECO:0000313" key="3">
    <source>
        <dbReference type="EMBL" id="VCT85881.1"/>
    </source>
</evidence>
<reference evidence="2" key="3">
    <citation type="submission" date="2022-10" db="EMBL/GenBank/DDBJ databases">
        <authorList>
            <person name="Aires J."/>
            <person name="Mesa V."/>
        </authorList>
    </citation>
    <scope>NUCLEOTIDE SEQUENCE</scope>
    <source>
        <strain evidence="2">Clostridium neonatale JD116</strain>
    </source>
</reference>
<gene>
    <name evidence="2" type="ORF">CNEO2_30036</name>
    <name evidence="1" type="ORF">CNEO_41368</name>
    <name evidence="3" type="ORF">CNEONATNEC25_03484</name>
</gene>
<organism evidence="3 4">
    <name type="scientific">Clostridium neonatale</name>
    <dbReference type="NCBI Taxonomy" id="137838"/>
    <lineage>
        <taxon>Bacteria</taxon>
        <taxon>Bacillati</taxon>
        <taxon>Bacillota</taxon>
        <taxon>Clostridia</taxon>
        <taxon>Eubacteriales</taxon>
        <taxon>Clostridiaceae</taxon>
        <taxon>Clostridium</taxon>
    </lineage>
</organism>
<dbReference type="AlphaFoldDB" id="A0A650MKK2"/>
<dbReference type="EMBL" id="CAMTCP010000237">
    <property type="protein sequence ID" value="CAI3619275.1"/>
    <property type="molecule type" value="Genomic_DNA"/>
</dbReference>
<protein>
    <submittedName>
        <fullName evidence="3">Uncharacterized protein</fullName>
    </submittedName>
</protein>